<keyword evidence="14" id="KW-1185">Reference proteome</keyword>
<dbReference type="Pfam" id="PF01485">
    <property type="entry name" value="IBR"/>
    <property type="match status" value="1"/>
</dbReference>
<dbReference type="Gene3D" id="1.20.120.1750">
    <property type="match status" value="1"/>
</dbReference>
<comment type="catalytic activity">
    <reaction evidence="1">
        <text>[E2 ubiquitin-conjugating enzyme]-S-ubiquitinyl-L-cysteine + [acceptor protein]-L-lysine = [E2 ubiquitin-conjugating enzyme]-L-cysteine + [acceptor protein]-N(6)-ubiquitinyl-L-lysine.</text>
        <dbReference type="EC" id="2.3.2.31"/>
    </reaction>
</comment>
<dbReference type="InterPro" id="IPR013083">
    <property type="entry name" value="Znf_RING/FYVE/PHD"/>
</dbReference>
<dbReference type="EC" id="2.3.2.31" evidence="4"/>
<dbReference type="CDD" id="cd22586">
    <property type="entry name" value="Rcat_RBR_ARI1-like"/>
    <property type="match status" value="1"/>
</dbReference>
<dbReference type="EMBL" id="JALJOR010000004">
    <property type="protein sequence ID" value="KAK9817712.1"/>
    <property type="molecule type" value="Genomic_DNA"/>
</dbReference>
<evidence type="ECO:0000256" key="4">
    <source>
        <dbReference type="ARBA" id="ARBA00012251"/>
    </source>
</evidence>
<dbReference type="CDD" id="cd16773">
    <property type="entry name" value="RING-HC_RBR_TRIAD1"/>
    <property type="match status" value="1"/>
</dbReference>
<dbReference type="Pfam" id="PF21235">
    <property type="entry name" value="UBA_ARI1"/>
    <property type="match status" value="1"/>
</dbReference>
<dbReference type="Pfam" id="PF22605">
    <property type="entry name" value="IBR_2"/>
    <property type="match status" value="1"/>
</dbReference>
<keyword evidence="8" id="KW-0863">Zinc-finger</keyword>
<name>A0AAW1Q8F9_9CHLO</name>
<dbReference type="SMART" id="SM00647">
    <property type="entry name" value="IBR"/>
    <property type="match status" value="2"/>
</dbReference>
<dbReference type="Pfam" id="PF19422">
    <property type="entry name" value="Ariadne"/>
    <property type="match status" value="1"/>
</dbReference>
<evidence type="ECO:0000256" key="9">
    <source>
        <dbReference type="ARBA" id="ARBA00022786"/>
    </source>
</evidence>
<evidence type="ECO:0000256" key="2">
    <source>
        <dbReference type="ARBA" id="ARBA00003976"/>
    </source>
</evidence>
<evidence type="ECO:0000256" key="5">
    <source>
        <dbReference type="ARBA" id="ARBA00022679"/>
    </source>
</evidence>
<dbReference type="InterPro" id="IPR045840">
    <property type="entry name" value="Ariadne"/>
</dbReference>
<evidence type="ECO:0000256" key="1">
    <source>
        <dbReference type="ARBA" id="ARBA00001798"/>
    </source>
</evidence>
<evidence type="ECO:0000256" key="7">
    <source>
        <dbReference type="ARBA" id="ARBA00022737"/>
    </source>
</evidence>
<feature type="compositionally biased region" description="Acidic residues" evidence="11">
    <location>
        <begin position="15"/>
        <end position="28"/>
    </location>
</feature>
<evidence type="ECO:0000256" key="3">
    <source>
        <dbReference type="ARBA" id="ARBA00004906"/>
    </source>
</evidence>
<keyword evidence="5" id="KW-0808">Transferase</keyword>
<organism evidence="13 14">
    <name type="scientific">[Myrmecia] bisecta</name>
    <dbReference type="NCBI Taxonomy" id="41462"/>
    <lineage>
        <taxon>Eukaryota</taxon>
        <taxon>Viridiplantae</taxon>
        <taxon>Chlorophyta</taxon>
        <taxon>core chlorophytes</taxon>
        <taxon>Trebouxiophyceae</taxon>
        <taxon>Trebouxiales</taxon>
        <taxon>Trebouxiaceae</taxon>
        <taxon>Myrmecia</taxon>
    </lineage>
</organism>
<evidence type="ECO:0000259" key="12">
    <source>
        <dbReference type="PROSITE" id="PS51873"/>
    </source>
</evidence>
<dbReference type="GO" id="GO:0061630">
    <property type="term" value="F:ubiquitin protein ligase activity"/>
    <property type="evidence" value="ECO:0007669"/>
    <property type="project" value="UniProtKB-EC"/>
</dbReference>
<comment type="function">
    <text evidence="2">Might act as an E3 ubiquitin-protein ligase, or as part of E3 complex, which accepts ubiquitin from specific E2 ubiquitin-conjugating enzymes and then transfers it to substrates.</text>
</comment>
<dbReference type="Gene3D" id="3.30.40.10">
    <property type="entry name" value="Zinc/RING finger domain, C3HC4 (zinc finger)"/>
    <property type="match status" value="1"/>
</dbReference>
<reference evidence="13 14" key="1">
    <citation type="journal article" date="2024" name="Nat. Commun.">
        <title>Phylogenomics reveals the evolutionary origins of lichenization in chlorophyte algae.</title>
        <authorList>
            <person name="Puginier C."/>
            <person name="Libourel C."/>
            <person name="Otte J."/>
            <person name="Skaloud P."/>
            <person name="Haon M."/>
            <person name="Grisel S."/>
            <person name="Petersen M."/>
            <person name="Berrin J.G."/>
            <person name="Delaux P.M."/>
            <person name="Dal Grande F."/>
            <person name="Keller J."/>
        </authorList>
    </citation>
    <scope>NUCLEOTIDE SEQUENCE [LARGE SCALE GENOMIC DNA]</scope>
    <source>
        <strain evidence="13 14">SAG 2043</strain>
    </source>
</reference>
<evidence type="ECO:0000256" key="10">
    <source>
        <dbReference type="ARBA" id="ARBA00022833"/>
    </source>
</evidence>
<keyword evidence="10" id="KW-0862">Zinc</keyword>
<dbReference type="AlphaFoldDB" id="A0AAW1Q8F9"/>
<proteinExistence type="predicted"/>
<evidence type="ECO:0000256" key="6">
    <source>
        <dbReference type="ARBA" id="ARBA00022723"/>
    </source>
</evidence>
<dbReference type="GO" id="GO:0008270">
    <property type="term" value="F:zinc ion binding"/>
    <property type="evidence" value="ECO:0007669"/>
    <property type="project" value="UniProtKB-KW"/>
</dbReference>
<comment type="pathway">
    <text evidence="3">Protein modification; protein ubiquitination.</text>
</comment>
<feature type="compositionally biased region" description="Low complexity" evidence="11">
    <location>
        <begin position="573"/>
        <end position="589"/>
    </location>
</feature>
<dbReference type="InterPro" id="IPR044066">
    <property type="entry name" value="TRIAD_supradom"/>
</dbReference>
<evidence type="ECO:0000313" key="13">
    <source>
        <dbReference type="EMBL" id="KAK9817712.1"/>
    </source>
</evidence>
<feature type="region of interest" description="Disordered" evidence="11">
    <location>
        <begin position="527"/>
        <end position="596"/>
    </location>
</feature>
<feature type="domain" description="RING-type" evidence="12">
    <location>
        <begin position="120"/>
        <end position="333"/>
    </location>
</feature>
<evidence type="ECO:0000313" key="14">
    <source>
        <dbReference type="Proteomes" id="UP001489004"/>
    </source>
</evidence>
<keyword evidence="9" id="KW-0833">Ubl conjugation pathway</keyword>
<gene>
    <name evidence="13" type="ORF">WJX72_001099</name>
</gene>
<evidence type="ECO:0000256" key="8">
    <source>
        <dbReference type="ARBA" id="ARBA00022771"/>
    </source>
</evidence>
<evidence type="ECO:0000256" key="11">
    <source>
        <dbReference type="SAM" id="MobiDB-lite"/>
    </source>
</evidence>
<comment type="caution">
    <text evidence="13">The sequence shown here is derived from an EMBL/GenBank/DDBJ whole genome shotgun (WGS) entry which is preliminary data.</text>
</comment>
<keyword evidence="7" id="KW-0677">Repeat</keyword>
<dbReference type="InterPro" id="IPR031127">
    <property type="entry name" value="E3_UB_ligase_RBR"/>
</dbReference>
<dbReference type="CDD" id="cd20346">
    <property type="entry name" value="BRcat_RBR_ANKIB1"/>
    <property type="match status" value="1"/>
</dbReference>
<dbReference type="GO" id="GO:0016567">
    <property type="term" value="P:protein ubiquitination"/>
    <property type="evidence" value="ECO:0007669"/>
    <property type="project" value="InterPro"/>
</dbReference>
<dbReference type="InterPro" id="IPR002867">
    <property type="entry name" value="IBR_dom"/>
</dbReference>
<accession>A0AAW1Q8F9</accession>
<dbReference type="PROSITE" id="PS51873">
    <property type="entry name" value="TRIAD"/>
    <property type="match status" value="1"/>
</dbReference>
<protein>
    <recommendedName>
        <fullName evidence="4">RBR-type E3 ubiquitin transferase</fullName>
        <ecNumber evidence="4">2.3.2.31</ecNumber>
    </recommendedName>
</protein>
<keyword evidence="6" id="KW-0479">Metal-binding</keyword>
<dbReference type="SUPFAM" id="SSF57850">
    <property type="entry name" value="RING/U-box"/>
    <property type="match status" value="3"/>
</dbReference>
<feature type="region of interest" description="Disordered" evidence="11">
    <location>
        <begin position="1"/>
        <end position="38"/>
    </location>
</feature>
<dbReference type="InterPro" id="IPR054694">
    <property type="entry name" value="Parkin-like_IBR"/>
</dbReference>
<dbReference type="PANTHER" id="PTHR11685">
    <property type="entry name" value="RBR FAMILY RING FINGER AND IBR DOMAIN-CONTAINING"/>
    <property type="match status" value="1"/>
</dbReference>
<dbReference type="Proteomes" id="UP001489004">
    <property type="component" value="Unassembled WGS sequence"/>
</dbReference>
<dbReference type="FunFam" id="3.30.40.10:FF:000019">
    <property type="entry name" value="RBR-type E3 ubiquitin transferase"/>
    <property type="match status" value="1"/>
</dbReference>
<sequence length="596" mass="66203">MSDMYDSDSAGAYNSDDEESMEFLSDDEGANKANPASSASTYTVIDTAKLAQVQDEALDSVINILGCSRSTARSLLIHFRWNTETLFGTLAERGEAQVCRLAGVTSRSEETPTQPVSGNGEVSCGICMCDVAHEEATTMDCGHGFCNTCWLHHFQVQISEGKSRRLPCMGFKCGAICEESKVKALLKHEPDLLNKYELSLLQSYIDDNNMVKWCPSVPHCGHALQVTGEPYCEPVCACGIKFCFACTEDPHSPCTCDMWRRWKQKGQDDSETKNWLTANTKPCPKCSKPVEKNGGCNLVLCMCGQAFCWLCGAATGRAHDWHQIQGHSCGRYKDEMDKKIDEAARNVQRYMHYHTRWDAHMQSQKLEQAQSGGIQEKIAKLEDDQDTLQDFSWLAQALEQLFHARRILGYSYAFAFYMFGNEMFRDEITPDQNKINQNLFEDQQQQLEAEVERLSGLIETPIDKMNGDMRLRVINSTVNIDKRIVKMYELVENDLLGKLQFSVNYIAPYKGQSTLRAADGATELASAAMPSSSSTPEVIDLSDSPVHPSARQASVSPPPDAVKKRQRLDQQPAAAAGAAAAASRSAARSPIKTRAR</sequence>
<dbReference type="InterPro" id="IPR048962">
    <property type="entry name" value="ARIH1-like_UBL"/>
</dbReference>